<dbReference type="AlphaFoldDB" id="S7VEQ4"/>
<organism evidence="1 2">
    <name type="scientific">Cyclobacterium qasimii M12-11B</name>
    <dbReference type="NCBI Taxonomy" id="641524"/>
    <lineage>
        <taxon>Bacteria</taxon>
        <taxon>Pseudomonadati</taxon>
        <taxon>Bacteroidota</taxon>
        <taxon>Cytophagia</taxon>
        <taxon>Cytophagales</taxon>
        <taxon>Cyclobacteriaceae</taxon>
        <taxon>Cyclobacterium</taxon>
    </lineage>
</organism>
<dbReference type="EMBL" id="ATNM01000110">
    <property type="protein sequence ID" value="EPR68037.1"/>
    <property type="molecule type" value="Genomic_DNA"/>
</dbReference>
<evidence type="ECO:0000313" key="1">
    <source>
        <dbReference type="EMBL" id="EPR68037.1"/>
    </source>
</evidence>
<accession>S7VEQ4</accession>
<reference evidence="1 2" key="1">
    <citation type="journal article" date="2013" name="Genome Announc.">
        <title>Draft Genome Sequence of Cyclobacterium qasimii Strain M12-11BT, Isolated from Arctic Marine Sediment.</title>
        <authorList>
            <person name="Shivaji S."/>
            <person name="Ara S."/>
            <person name="Singh A."/>
            <person name="Kumar Pinnaka A."/>
        </authorList>
    </citation>
    <scope>NUCLEOTIDE SEQUENCE [LARGE SCALE GENOMIC DNA]</scope>
    <source>
        <strain evidence="1 2">M12-11B</strain>
    </source>
</reference>
<proteinExistence type="predicted"/>
<dbReference type="Proteomes" id="UP000014974">
    <property type="component" value="Unassembled WGS sequence"/>
</dbReference>
<dbReference type="STRING" id="641524.ADICYQ_3109"/>
<comment type="caution">
    <text evidence="1">The sequence shown here is derived from an EMBL/GenBank/DDBJ whole genome shotgun (WGS) entry which is preliminary data.</text>
</comment>
<name>S7VEQ4_9BACT</name>
<gene>
    <name evidence="1" type="ORF">ADICYQ_3109</name>
</gene>
<evidence type="ECO:0000313" key="2">
    <source>
        <dbReference type="Proteomes" id="UP000014974"/>
    </source>
</evidence>
<protein>
    <submittedName>
        <fullName evidence="1">Uncharacterized protein</fullName>
    </submittedName>
</protein>
<sequence length="43" mass="5079">MPSVYSLPKKPNYILIKHYFNIFAPYLFARNGINDNFLNLSML</sequence>